<reference evidence="11" key="1">
    <citation type="submission" date="2020-11" db="EMBL/GenBank/DDBJ databases">
        <authorList>
            <person name="Tran Van P."/>
        </authorList>
    </citation>
    <scope>NUCLEOTIDE SEQUENCE</scope>
</reference>
<proteinExistence type="predicted"/>
<evidence type="ECO:0000313" key="11">
    <source>
        <dbReference type="EMBL" id="CAD7263435.1"/>
    </source>
</evidence>
<name>A0A7R9B0X5_TIMSH</name>
<keyword evidence="6 10" id="KW-1133">Transmembrane helix</keyword>
<keyword evidence="8" id="KW-0675">Receptor</keyword>
<dbReference type="GO" id="GO:0005549">
    <property type="term" value="F:odorant binding"/>
    <property type="evidence" value="ECO:0007669"/>
    <property type="project" value="InterPro"/>
</dbReference>
<accession>A0A7R9B0X5</accession>
<organism evidence="11">
    <name type="scientific">Timema shepardi</name>
    <name type="common">Walking stick</name>
    <dbReference type="NCBI Taxonomy" id="629360"/>
    <lineage>
        <taxon>Eukaryota</taxon>
        <taxon>Metazoa</taxon>
        <taxon>Ecdysozoa</taxon>
        <taxon>Arthropoda</taxon>
        <taxon>Hexapoda</taxon>
        <taxon>Insecta</taxon>
        <taxon>Pterygota</taxon>
        <taxon>Neoptera</taxon>
        <taxon>Polyneoptera</taxon>
        <taxon>Phasmatodea</taxon>
        <taxon>Timematodea</taxon>
        <taxon>Timematoidea</taxon>
        <taxon>Timematidae</taxon>
        <taxon>Timema</taxon>
    </lineage>
</organism>
<dbReference type="InterPro" id="IPR004117">
    <property type="entry name" value="7tm6_olfct_rcpt"/>
</dbReference>
<keyword evidence="5" id="KW-0552">Olfaction</keyword>
<dbReference type="AlphaFoldDB" id="A0A7R9B0X5"/>
<comment type="subcellular location">
    <subcellularLocation>
        <location evidence="1">Cell membrane</location>
        <topology evidence="1">Multi-pass membrane protein</topology>
    </subcellularLocation>
</comment>
<feature type="transmembrane region" description="Helical" evidence="10">
    <location>
        <begin position="50"/>
        <end position="75"/>
    </location>
</feature>
<keyword evidence="4 10" id="KW-0812">Transmembrane</keyword>
<evidence type="ECO:0000256" key="6">
    <source>
        <dbReference type="ARBA" id="ARBA00022989"/>
    </source>
</evidence>
<feature type="transmembrane region" description="Helical" evidence="10">
    <location>
        <begin position="81"/>
        <end position="101"/>
    </location>
</feature>
<dbReference type="PANTHER" id="PTHR21137:SF35">
    <property type="entry name" value="ODORANT RECEPTOR 19A-RELATED"/>
    <property type="match status" value="1"/>
</dbReference>
<dbReference type="GO" id="GO:0004984">
    <property type="term" value="F:olfactory receptor activity"/>
    <property type="evidence" value="ECO:0007669"/>
    <property type="project" value="InterPro"/>
</dbReference>
<protein>
    <submittedName>
        <fullName evidence="11">Uncharacterized protein</fullName>
    </submittedName>
</protein>
<dbReference type="EMBL" id="OC003551">
    <property type="protein sequence ID" value="CAD7263435.1"/>
    <property type="molecule type" value="Genomic_DNA"/>
</dbReference>
<gene>
    <name evidence="11" type="ORF">TSIB3V08_LOCUS7513</name>
</gene>
<evidence type="ECO:0000256" key="2">
    <source>
        <dbReference type="ARBA" id="ARBA00022475"/>
    </source>
</evidence>
<dbReference type="Pfam" id="PF02949">
    <property type="entry name" value="7tm_6"/>
    <property type="match status" value="1"/>
</dbReference>
<evidence type="ECO:0000256" key="3">
    <source>
        <dbReference type="ARBA" id="ARBA00022606"/>
    </source>
</evidence>
<keyword evidence="2" id="KW-1003">Cell membrane</keyword>
<evidence type="ECO:0000256" key="7">
    <source>
        <dbReference type="ARBA" id="ARBA00023136"/>
    </source>
</evidence>
<evidence type="ECO:0000256" key="9">
    <source>
        <dbReference type="ARBA" id="ARBA00023224"/>
    </source>
</evidence>
<dbReference type="PANTHER" id="PTHR21137">
    <property type="entry name" value="ODORANT RECEPTOR"/>
    <property type="match status" value="1"/>
</dbReference>
<keyword evidence="3" id="KW-0716">Sensory transduction</keyword>
<evidence type="ECO:0000256" key="10">
    <source>
        <dbReference type="SAM" id="Phobius"/>
    </source>
</evidence>
<evidence type="ECO:0000256" key="8">
    <source>
        <dbReference type="ARBA" id="ARBA00023170"/>
    </source>
</evidence>
<dbReference type="GO" id="GO:0005886">
    <property type="term" value="C:plasma membrane"/>
    <property type="evidence" value="ECO:0007669"/>
    <property type="project" value="UniProtKB-SubCell"/>
</dbReference>
<dbReference type="GO" id="GO:0007165">
    <property type="term" value="P:signal transduction"/>
    <property type="evidence" value="ECO:0007669"/>
    <property type="project" value="UniProtKB-KW"/>
</dbReference>
<keyword evidence="9" id="KW-0807">Transducer</keyword>
<evidence type="ECO:0000256" key="1">
    <source>
        <dbReference type="ARBA" id="ARBA00004651"/>
    </source>
</evidence>
<sequence length="177" mass="20194">MTNVQSSAKMIHFIMKRKRFQDLIGMWEDSFASDPDGNHDHMKVEIKRALYSPIWLVLFSTSLLILLFTGFVTVAVSLNKIQYILLTAYVIGNSIQLYLLCQCGDRLKQESCVLSEDGFSSAWYQCPKDIRTSMKIIFQRAQVHLELSAFGVVPLSSETFQWVGRGVLCHSNDVTYL</sequence>
<evidence type="ECO:0000256" key="5">
    <source>
        <dbReference type="ARBA" id="ARBA00022725"/>
    </source>
</evidence>
<evidence type="ECO:0000256" key="4">
    <source>
        <dbReference type="ARBA" id="ARBA00022692"/>
    </source>
</evidence>
<keyword evidence="7 10" id="KW-0472">Membrane</keyword>